<keyword evidence="2" id="KW-0812">Transmembrane</keyword>
<feature type="compositionally biased region" description="Gly residues" evidence="1">
    <location>
        <begin position="1"/>
        <end position="10"/>
    </location>
</feature>
<feature type="compositionally biased region" description="Polar residues" evidence="1">
    <location>
        <begin position="46"/>
        <end position="59"/>
    </location>
</feature>
<keyword evidence="2" id="KW-1133">Transmembrane helix</keyword>
<name>A0A9W8BMK8_9FUNG</name>
<feature type="compositionally biased region" description="Basic and acidic residues" evidence="1">
    <location>
        <begin position="82"/>
        <end position="101"/>
    </location>
</feature>
<evidence type="ECO:0000313" key="3">
    <source>
        <dbReference type="EMBL" id="KAJ2007957.1"/>
    </source>
</evidence>
<dbReference type="OrthoDB" id="5588692at2759"/>
<keyword evidence="2" id="KW-0472">Membrane</keyword>
<evidence type="ECO:0000256" key="1">
    <source>
        <dbReference type="SAM" id="MobiDB-lite"/>
    </source>
</evidence>
<feature type="region of interest" description="Disordered" evidence="1">
    <location>
        <begin position="184"/>
        <end position="208"/>
    </location>
</feature>
<feature type="compositionally biased region" description="Polar residues" evidence="1">
    <location>
        <begin position="153"/>
        <end position="168"/>
    </location>
</feature>
<organism evidence="3 4">
    <name type="scientific">Coemansia thaxteri</name>
    <dbReference type="NCBI Taxonomy" id="2663907"/>
    <lineage>
        <taxon>Eukaryota</taxon>
        <taxon>Fungi</taxon>
        <taxon>Fungi incertae sedis</taxon>
        <taxon>Zoopagomycota</taxon>
        <taxon>Kickxellomycotina</taxon>
        <taxon>Kickxellomycetes</taxon>
        <taxon>Kickxellales</taxon>
        <taxon>Kickxellaceae</taxon>
        <taxon>Coemansia</taxon>
    </lineage>
</organism>
<dbReference type="EMBL" id="JANBQF010000014">
    <property type="protein sequence ID" value="KAJ2007957.1"/>
    <property type="molecule type" value="Genomic_DNA"/>
</dbReference>
<feature type="region of interest" description="Disordered" evidence="1">
    <location>
        <begin position="150"/>
        <end position="172"/>
    </location>
</feature>
<evidence type="ECO:0000313" key="4">
    <source>
        <dbReference type="Proteomes" id="UP001150907"/>
    </source>
</evidence>
<sequence>MATLEGGGSLGQTADKGTGNVQGGPPDHIAVRQTSSALQLRLTEYATMQSKSSSNSLQAQPRRGGPHFGSGQIRPLRSWSSSDKHGPRLEDGQGGGREPRRFSVAGPADGSRSTAGSRQSQKHLSLHTWAEEEDELADMAGGSLPRLAATARNAPSASRNPQAIQQPHSAKHALAAQHFRNLSHGNHQSSSRHYAHNSGSCSGGSSVSSGIGGGAFGKRLLPEAAFGFVDVASSSGSSGPPSTQHTAASIGVGGTGSHRRLRTPYSISIPSMIGSPLSFTQSFLASRSSMYGRQPPSSQIRAAHIDWDSLSMMEEAAWGANRADLPAWQQGMPLPIDFVCGAGIAAKPAGALGQPQVAFQRPIQPAGATCDAAPHHLQQIYQQQQHLQYPHASPHYQHLLQQLQQQQQRRHPHQAGLLPQQAARTSCVSGALHAHMTAAVTGSGGLPGSLGDACVGMAQLAVAEEWERQMAWDYACHHHPLLASFSVASPLKLSAAWRWMLLVVLVVSTLCVLVGTPAALTILLGRDGSVRFSATK</sequence>
<feature type="region of interest" description="Disordered" evidence="1">
    <location>
        <begin position="1"/>
        <end position="126"/>
    </location>
</feature>
<feature type="compositionally biased region" description="Low complexity" evidence="1">
    <location>
        <begin position="198"/>
        <end position="208"/>
    </location>
</feature>
<dbReference type="Proteomes" id="UP001150907">
    <property type="component" value="Unassembled WGS sequence"/>
</dbReference>
<keyword evidence="4" id="KW-1185">Reference proteome</keyword>
<feature type="transmembrane region" description="Helical" evidence="2">
    <location>
        <begin position="499"/>
        <end position="524"/>
    </location>
</feature>
<reference evidence="3" key="1">
    <citation type="submission" date="2022-07" db="EMBL/GenBank/DDBJ databases">
        <title>Phylogenomic reconstructions and comparative analyses of Kickxellomycotina fungi.</title>
        <authorList>
            <person name="Reynolds N.K."/>
            <person name="Stajich J.E."/>
            <person name="Barry K."/>
            <person name="Grigoriev I.V."/>
            <person name="Crous P."/>
            <person name="Smith M.E."/>
        </authorList>
    </citation>
    <scope>NUCLEOTIDE SEQUENCE</scope>
    <source>
        <strain evidence="3">IMI 214461</strain>
    </source>
</reference>
<accession>A0A9W8BMK8</accession>
<comment type="caution">
    <text evidence="3">The sequence shown here is derived from an EMBL/GenBank/DDBJ whole genome shotgun (WGS) entry which is preliminary data.</text>
</comment>
<dbReference type="AlphaFoldDB" id="A0A9W8BMK8"/>
<evidence type="ECO:0000256" key="2">
    <source>
        <dbReference type="SAM" id="Phobius"/>
    </source>
</evidence>
<feature type="region of interest" description="Disordered" evidence="1">
    <location>
        <begin position="234"/>
        <end position="257"/>
    </location>
</feature>
<proteinExistence type="predicted"/>
<gene>
    <name evidence="3" type="ORF">H4R26_000465</name>
</gene>
<protein>
    <submittedName>
        <fullName evidence="3">Uncharacterized protein</fullName>
    </submittedName>
</protein>